<evidence type="ECO:0000256" key="3">
    <source>
        <dbReference type="ARBA" id="ARBA00023136"/>
    </source>
</evidence>
<reference evidence="8" key="4">
    <citation type="submission" date="2025-09" db="UniProtKB">
        <authorList>
            <consortium name="Ensembl"/>
        </authorList>
    </citation>
    <scope>IDENTIFICATION</scope>
</reference>
<dbReference type="SMART" id="SM00072">
    <property type="entry name" value="GuKc"/>
    <property type="match status" value="1"/>
</dbReference>
<dbReference type="GO" id="GO:0005911">
    <property type="term" value="C:cell-cell junction"/>
    <property type="evidence" value="ECO:0007669"/>
    <property type="project" value="TreeGrafter"/>
</dbReference>
<dbReference type="FunFam" id="2.30.42.10:FF:000006">
    <property type="entry name" value="Membrane associated guanylate kinase, WW and PDZ domain containing 1"/>
    <property type="match status" value="1"/>
</dbReference>
<dbReference type="CDD" id="cd06734">
    <property type="entry name" value="PDZ4_MAGI-1_3-like"/>
    <property type="match status" value="1"/>
</dbReference>
<comment type="subcellular location">
    <subcellularLocation>
        <location evidence="1">Membrane</location>
        <topology evidence="1">Peripheral membrane protein</topology>
    </subcellularLocation>
</comment>
<dbReference type="InterPro" id="IPR001202">
    <property type="entry name" value="WW_dom"/>
</dbReference>
<feature type="compositionally biased region" description="Basic and acidic residues" evidence="4">
    <location>
        <begin position="1287"/>
        <end position="1298"/>
    </location>
</feature>
<feature type="region of interest" description="Disordered" evidence="4">
    <location>
        <begin position="984"/>
        <end position="1298"/>
    </location>
</feature>
<organism evidence="8 9">
    <name type="scientific">Astyanax mexicanus</name>
    <name type="common">Blind cave fish</name>
    <name type="synonym">Astyanax fasciatus mexicanus</name>
    <dbReference type="NCBI Taxonomy" id="7994"/>
    <lineage>
        <taxon>Eukaryota</taxon>
        <taxon>Metazoa</taxon>
        <taxon>Chordata</taxon>
        <taxon>Craniata</taxon>
        <taxon>Vertebrata</taxon>
        <taxon>Euteleostomi</taxon>
        <taxon>Actinopterygii</taxon>
        <taxon>Neopterygii</taxon>
        <taxon>Teleostei</taxon>
        <taxon>Ostariophysi</taxon>
        <taxon>Characiformes</taxon>
        <taxon>Characoidei</taxon>
        <taxon>Acestrorhamphidae</taxon>
        <taxon>Acestrorhamphinae</taxon>
        <taxon>Astyanax</taxon>
    </lineage>
</organism>
<feature type="region of interest" description="Disordered" evidence="4">
    <location>
        <begin position="217"/>
        <end position="257"/>
    </location>
</feature>
<dbReference type="Ensembl" id="ENSAMXT00000041206.1">
    <property type="protein sequence ID" value="ENSAMXP00000039703.1"/>
    <property type="gene ID" value="ENSAMXG00000033644.1"/>
</dbReference>
<dbReference type="Proteomes" id="UP000018467">
    <property type="component" value="Unassembled WGS sequence"/>
</dbReference>
<evidence type="ECO:0000259" key="7">
    <source>
        <dbReference type="PROSITE" id="PS50106"/>
    </source>
</evidence>
<dbReference type="CDD" id="cd06731">
    <property type="entry name" value="PDZ1_MAGI-1_3-like"/>
    <property type="match status" value="1"/>
</dbReference>
<dbReference type="FunFam" id="3.30.63.10:FF:000003">
    <property type="entry name" value="Membrane-associated guanylate kinase, WW and PDZ domain-containing protein 3 isoform 1"/>
    <property type="match status" value="1"/>
</dbReference>
<reference evidence="9" key="2">
    <citation type="journal article" date="2014" name="Nat. Commun.">
        <title>The cavefish genome reveals candidate genes for eye loss.</title>
        <authorList>
            <person name="McGaugh S.E."/>
            <person name="Gross J.B."/>
            <person name="Aken B."/>
            <person name="Blin M."/>
            <person name="Borowsky R."/>
            <person name="Chalopin D."/>
            <person name="Hinaux H."/>
            <person name="Jeffery W.R."/>
            <person name="Keene A."/>
            <person name="Ma L."/>
            <person name="Minx P."/>
            <person name="Murphy D."/>
            <person name="O'Quin K.E."/>
            <person name="Retaux S."/>
            <person name="Rohner N."/>
            <person name="Searle S.M."/>
            <person name="Stahl B.A."/>
            <person name="Tabin C."/>
            <person name="Volff J.N."/>
            <person name="Yoshizawa M."/>
            <person name="Warren W.C."/>
        </authorList>
    </citation>
    <scope>NUCLEOTIDE SEQUENCE [LARGE SCALE GENOMIC DNA]</scope>
    <source>
        <strain evidence="9">female</strain>
    </source>
</reference>
<dbReference type="CDD" id="cd06733">
    <property type="entry name" value="PDZ3_MAGI-1_3-like"/>
    <property type="match status" value="1"/>
</dbReference>
<keyword evidence="9" id="KW-1185">Reference proteome</keyword>
<feature type="domain" description="Guanylate kinase-like" evidence="6">
    <location>
        <begin position="111"/>
        <end position="187"/>
    </location>
</feature>
<feature type="domain" description="WW" evidence="5">
    <location>
        <begin position="263"/>
        <end position="312"/>
    </location>
</feature>
<dbReference type="CDD" id="cd00201">
    <property type="entry name" value="WW"/>
    <property type="match status" value="1"/>
</dbReference>
<sequence>MSKTLKRKKHWSTKVQECAVSWGGVGEFGAVVEILGGAELGEFPFLGQMNLDVLVCHAGRLPYYGDVLLEVNGTPVSGLTNRDTHAVIRHFREPVRIKTVKPGKVLNTDLRHYLSLQFQKGSLDHKLQQVIRDNLYLRTIPCTTRLPRDGEVPGVDYNFISVNDFRILEESGLLLESGTYDGNYYGTPKPPAEPNLVQPDLVDQVLFEEEFGTEVQRKRTTSVSKMDRKDSVVPEEEDDEERPALPNGLPGVGGIRGGNDSLEPLPYNWEMAYTETGMVYFIDHTDTDKYPQYGTYYVDHINQRTQFENPVLEAKRKLGQETAVATQSQKGAAPPPGFTRDPTQLKGDLYHTALRKSSQGFGFTIIGGDRPDEFLQVKNVLADGPAAHDNKMSSGDVIVEINGALVLGKTHADVVQMFQCIPINQYVDMVLCRGYSLPPDVEEDMGEVVTAVPLINGQPLLVKGETHEGAMLQPELVSVPLVKGPGGFGFAIADCPLGQKVKMILDAQWCRGLLKGDVIKEINRQNVQTLSHAQVVDILKELPVGSEVNLLVLRGGERETKRESLGHLVMTVFSSSPFQRQEMSTSLEALDRCHDVGAPQALTYYSSTLPCSSPRRDTSLHRTKPKATVDTTLPQYKELDVFIKRDQETGFGFRVLGGEGPEQPVYIGAIIPQGAAEKDGRLWAGDELMGIDGITVKGKSHKQVLDLMTNAARNGQVLLSVRRKVIYRGEFRDNDDEDDGVQSVAPVLVNGSPRPPRIQVPSVLDHESFDITLHRKDSEGFGFVILTSKSKPPPGVIPHKIGRIIEGSPTDRCGLLSVGDRISAVNGQSIIELSHNDIVQLIKDAGHTVTLTVVPEDGEYNLDMEEMRDELAWAEYKTLPITEKGTLCVTGSKQGCILVELERGSRGFGFSLRGGTEYNMGLYILRLAEDGPALLDGRIQVGDQIVEINGEPTQGISHTRAIELIQAGGNKVLLLLRPGQGLVSDNSESVYPEFPTASEPRPVKRSQSRENSINHDATSARKTNEKKRNDPSKTKDCSRNSRNSHRSKESLSEPAQEPSIHRKSSKHQQSHAGQDKSNQEDQEASIQYPSVKDTGGNRSKRTSRKEDKKDSSEKVEKDHTRERRRSSKKEGVDRERAERKVQEEENLAKKMEADEEAELKSTLRRKKQLQEEKKDRESIKSREKESKGHHKHKEEHEDEKRIERRRRRRSKEVQSGSKRKSEVEKRDMQIYNTETQQREDRNESEEEEEEDSPESPTLSSALSSSMLSIQGQTGTGLWKVPSSARILTREEVMRDFYG</sequence>
<feature type="domain" description="PDZ" evidence="7">
    <location>
        <begin position="640"/>
        <end position="723"/>
    </location>
</feature>
<dbReference type="GO" id="GO:0005737">
    <property type="term" value="C:cytoplasm"/>
    <property type="evidence" value="ECO:0007669"/>
    <property type="project" value="TreeGrafter"/>
</dbReference>
<dbReference type="SUPFAM" id="SSF51045">
    <property type="entry name" value="WW domain"/>
    <property type="match status" value="1"/>
</dbReference>
<dbReference type="PROSITE" id="PS00856">
    <property type="entry name" value="GUANYLATE_KINASE_1"/>
    <property type="match status" value="1"/>
</dbReference>
<dbReference type="PANTHER" id="PTHR10316">
    <property type="entry name" value="MEMBRANE ASSOCIATED GUANYLATE KINASE-RELATED"/>
    <property type="match status" value="1"/>
</dbReference>
<dbReference type="GeneTree" id="ENSGT00940000156496"/>
<feature type="domain" description="PDZ" evidence="7">
    <location>
        <begin position="351"/>
        <end position="419"/>
    </location>
</feature>
<dbReference type="CDD" id="cd06735">
    <property type="entry name" value="PDZ5_MAGI-1_3-like"/>
    <property type="match status" value="1"/>
</dbReference>
<dbReference type="SMART" id="SM00228">
    <property type="entry name" value="PDZ"/>
    <property type="match status" value="6"/>
</dbReference>
<feature type="compositionally biased region" description="Basic and acidic residues" evidence="4">
    <location>
        <begin position="1168"/>
        <end position="1186"/>
    </location>
</feature>
<evidence type="ECO:0000256" key="2">
    <source>
        <dbReference type="ARBA" id="ARBA00022737"/>
    </source>
</evidence>
<feature type="domain" description="PDZ" evidence="7">
    <location>
        <begin position="770"/>
        <end position="857"/>
    </location>
</feature>
<dbReference type="PANTHER" id="PTHR10316:SF65">
    <property type="entry name" value="MEMBRANE-ASSOCIATED GUANYLATE KINASE, WW AND PDZ DOMAIN-CONTAINING PROTEIN 3 ISOFORM X1"/>
    <property type="match status" value="1"/>
</dbReference>
<feature type="domain" description="PDZ" evidence="7">
    <location>
        <begin position="65"/>
        <end position="103"/>
    </location>
</feature>
<evidence type="ECO:0000313" key="8">
    <source>
        <dbReference type="Ensembl" id="ENSAMXP00000039703.1"/>
    </source>
</evidence>
<dbReference type="FunFam" id="2.30.42.10:FF:000131">
    <property type="entry name" value="membrane-associated guanylate kinase, WW and PDZ domain-containing protein 3 isoform X1"/>
    <property type="match status" value="1"/>
</dbReference>
<dbReference type="CDD" id="cd06732">
    <property type="entry name" value="PDZ2_MAGI-1_3-like"/>
    <property type="match status" value="1"/>
</dbReference>
<accession>A0A3B1JBU1</accession>
<dbReference type="Gene3D" id="2.30.42.10">
    <property type="match status" value="5"/>
</dbReference>
<dbReference type="Pfam" id="PF00625">
    <property type="entry name" value="Guanylate_kin"/>
    <property type="match status" value="1"/>
</dbReference>
<keyword evidence="3" id="KW-0472">Membrane</keyword>
<dbReference type="Pfam" id="PF00595">
    <property type="entry name" value="PDZ"/>
    <property type="match status" value="4"/>
</dbReference>
<evidence type="ECO:0000259" key="5">
    <source>
        <dbReference type="PROSITE" id="PS50020"/>
    </source>
</evidence>
<dbReference type="FunFam" id="2.30.42.10:FF:000012">
    <property type="entry name" value="Membrane associated guanylate kinase, WW and PDZ domain containing 1"/>
    <property type="match status" value="1"/>
</dbReference>
<dbReference type="Gene3D" id="2.20.70.10">
    <property type="match status" value="2"/>
</dbReference>
<feature type="compositionally biased region" description="Basic and acidic residues" evidence="4">
    <location>
        <begin position="1219"/>
        <end position="1228"/>
    </location>
</feature>
<feature type="compositionally biased region" description="Acidic residues" evidence="4">
    <location>
        <begin position="1242"/>
        <end position="1253"/>
    </location>
</feature>
<dbReference type="InterPro" id="IPR020590">
    <property type="entry name" value="Guanylate_kinase_CS"/>
</dbReference>
<feature type="domain" description="PDZ" evidence="7">
    <location>
        <begin position="898"/>
        <end position="980"/>
    </location>
</feature>
<dbReference type="InterPro" id="IPR008144">
    <property type="entry name" value="Guanylate_kin-like_dom"/>
</dbReference>
<evidence type="ECO:0000256" key="1">
    <source>
        <dbReference type="ARBA" id="ARBA00004170"/>
    </source>
</evidence>
<feature type="compositionally biased region" description="Low complexity" evidence="4">
    <location>
        <begin position="1254"/>
        <end position="1268"/>
    </location>
</feature>
<proteinExistence type="predicted"/>
<feature type="domain" description="PDZ" evidence="7">
    <location>
        <begin position="478"/>
        <end position="541"/>
    </location>
</feature>
<dbReference type="InterPro" id="IPR036020">
    <property type="entry name" value="WW_dom_sf"/>
</dbReference>
<dbReference type="SMART" id="SM00456">
    <property type="entry name" value="WW"/>
    <property type="match status" value="1"/>
</dbReference>
<evidence type="ECO:0000256" key="4">
    <source>
        <dbReference type="SAM" id="MobiDB-lite"/>
    </source>
</evidence>
<feature type="compositionally biased region" description="Basic and acidic residues" evidence="4">
    <location>
        <begin position="1128"/>
        <end position="1152"/>
    </location>
</feature>
<dbReference type="PROSITE" id="PS50020">
    <property type="entry name" value="WW_DOMAIN_2"/>
    <property type="match status" value="1"/>
</dbReference>
<dbReference type="SUPFAM" id="SSF52540">
    <property type="entry name" value="P-loop containing nucleoside triphosphate hydrolases"/>
    <property type="match status" value="1"/>
</dbReference>
<evidence type="ECO:0000313" key="9">
    <source>
        <dbReference type="Proteomes" id="UP000018467"/>
    </source>
</evidence>
<dbReference type="InterPro" id="IPR008145">
    <property type="entry name" value="GK/Ca_channel_bsu"/>
</dbReference>
<dbReference type="Gene3D" id="3.30.63.10">
    <property type="entry name" value="Guanylate Kinase phosphate binding domain"/>
    <property type="match status" value="1"/>
</dbReference>
<dbReference type="STRING" id="7994.ENSAMXP00000039703"/>
<dbReference type="InParanoid" id="A0A3B1JBU1"/>
<dbReference type="InterPro" id="IPR027417">
    <property type="entry name" value="P-loop_NTPase"/>
</dbReference>
<feature type="compositionally biased region" description="Basic and acidic residues" evidence="4">
    <location>
        <begin position="1018"/>
        <end position="1039"/>
    </location>
</feature>
<feature type="compositionally biased region" description="Basic and acidic residues" evidence="4">
    <location>
        <begin position="1104"/>
        <end position="1121"/>
    </location>
</feature>
<reference evidence="8" key="3">
    <citation type="submission" date="2025-08" db="UniProtKB">
        <authorList>
            <consortium name="Ensembl"/>
        </authorList>
    </citation>
    <scope>IDENTIFICATION</scope>
</reference>
<keyword evidence="2" id="KW-0677">Repeat</keyword>
<dbReference type="GO" id="GO:0007165">
    <property type="term" value="P:signal transduction"/>
    <property type="evidence" value="ECO:0007669"/>
    <property type="project" value="TreeGrafter"/>
</dbReference>
<dbReference type="Bgee" id="ENSAMXG00000033644">
    <property type="expression patterns" value="Expressed in brain and 9 other cell types or tissues"/>
</dbReference>
<dbReference type="GO" id="GO:0016020">
    <property type="term" value="C:membrane"/>
    <property type="evidence" value="ECO:0007669"/>
    <property type="project" value="UniProtKB-SubCell"/>
</dbReference>
<protein>
    <submittedName>
        <fullName evidence="8">Membrane associated guanylate kinase, WW and PDZ domain containing 3</fullName>
    </submittedName>
</protein>
<dbReference type="PROSITE" id="PS50106">
    <property type="entry name" value="PDZ"/>
    <property type="match status" value="6"/>
</dbReference>
<dbReference type="InterPro" id="IPR001478">
    <property type="entry name" value="PDZ"/>
</dbReference>
<reference evidence="9" key="1">
    <citation type="submission" date="2013-03" db="EMBL/GenBank/DDBJ databases">
        <authorList>
            <person name="Jeffery W."/>
            <person name="Warren W."/>
            <person name="Wilson R.K."/>
        </authorList>
    </citation>
    <scope>NUCLEOTIDE SEQUENCE</scope>
    <source>
        <strain evidence="9">female</strain>
    </source>
</reference>
<dbReference type="FunFam" id="2.30.42.10:FF:000005">
    <property type="entry name" value="Membrane associated guanylate kinase, WW and PDZ domain containing 1"/>
    <property type="match status" value="1"/>
</dbReference>
<evidence type="ECO:0000259" key="6">
    <source>
        <dbReference type="PROSITE" id="PS50052"/>
    </source>
</evidence>
<dbReference type="PROSITE" id="PS50052">
    <property type="entry name" value="GUANYLATE_KINASE_2"/>
    <property type="match status" value="1"/>
</dbReference>
<dbReference type="CDD" id="cd06730">
    <property type="entry name" value="PDZ0_MAGI-1_3-like"/>
    <property type="match status" value="1"/>
</dbReference>
<name>A0A3B1JBU1_ASTMX</name>
<dbReference type="SUPFAM" id="SSF50156">
    <property type="entry name" value="PDZ domain-like"/>
    <property type="match status" value="6"/>
</dbReference>
<dbReference type="InterPro" id="IPR036034">
    <property type="entry name" value="PDZ_sf"/>
</dbReference>